<evidence type="ECO:0000259" key="2">
    <source>
        <dbReference type="Pfam" id="PF01494"/>
    </source>
</evidence>
<sequence>MAAGIHGARGRLARSKVNIMADQNILDVVIIGYGPVGQSLSILLGERGYSVAVYDRWPSLYPLPRAVFHDHEIRRVFHAMGIGKEVEALSQPSATYQWFNADWKTLVEIDWSSESISDGPVGYLFNQPSLEALLDSKAKSIPTISVNQGWEAVDLRECDDYCEVTLRRGAMKENVWIPTGETRTVKARYVVGADGANSFVRKSLGITFEDLGFQEDWLVIDLKPNEGVQLDVPDIGQWCNPERPTTMVPGGPGYRRWEFMRLPRETREEMQQPEKVWQLLSPWVGPDQATLVRYALYTFRSLLAEQWRKGRVVIAGDAAHQMPPFMGQGMCSGLRDAWNLAWRFDLILKGIASPALLDGYTPERKPQVRAVIDASIAMGKVVCISDPEEAALRDSAYLSGNVPPLPPFPGITDGLIHADQNPAHGGLAGQLSVHGRVQNAGETMRYDEAVPNGFHVIALDADPDQYLDDAARALLVQIGAQTIGITRDQSRLVADRVLYDVSGKYQAFFEEHRARVLIVRPDYYVYGACAAYEDISAMLATLASGLQRRDGITDTLNQHGEVAA</sequence>
<evidence type="ECO:0000256" key="1">
    <source>
        <dbReference type="ARBA" id="ARBA00023002"/>
    </source>
</evidence>
<dbReference type="GO" id="GO:0019622">
    <property type="term" value="P:3-(3-hydroxy)phenylpropionate catabolic process"/>
    <property type="evidence" value="ECO:0007669"/>
    <property type="project" value="TreeGrafter"/>
</dbReference>
<evidence type="ECO:0000313" key="3">
    <source>
        <dbReference type="EMBL" id="CAB3810177.1"/>
    </source>
</evidence>
<keyword evidence="1 3" id="KW-0560">Oxidoreductase</keyword>
<feature type="domain" description="FAD-binding" evidence="2">
    <location>
        <begin position="27"/>
        <end position="374"/>
    </location>
</feature>
<dbReference type="PANTHER" id="PTHR43476:SF3">
    <property type="entry name" value="FAD-BINDING MONOOXYGENASE"/>
    <property type="match status" value="1"/>
</dbReference>
<keyword evidence="4" id="KW-1185">Reference proteome</keyword>
<evidence type="ECO:0000313" key="4">
    <source>
        <dbReference type="Proteomes" id="UP000494119"/>
    </source>
</evidence>
<dbReference type="Pfam" id="PF01494">
    <property type="entry name" value="FAD_binding_3"/>
    <property type="match status" value="1"/>
</dbReference>
<dbReference type="GO" id="GO:0008688">
    <property type="term" value="F:3-(3-hydroxyphenyl)propionate hydroxylase activity"/>
    <property type="evidence" value="ECO:0007669"/>
    <property type="project" value="TreeGrafter"/>
</dbReference>
<dbReference type="EC" id="1.14.13.220" evidence="3"/>
<dbReference type="SUPFAM" id="SSF51905">
    <property type="entry name" value="FAD/NAD(P)-binding domain"/>
    <property type="match status" value="1"/>
</dbReference>
<dbReference type="AlphaFoldDB" id="A0A6J5H3K8"/>
<dbReference type="EMBL" id="CADIKL010000078">
    <property type="protein sequence ID" value="CAB3810177.1"/>
    <property type="molecule type" value="Genomic_DNA"/>
</dbReference>
<dbReference type="GO" id="GO:0071949">
    <property type="term" value="F:FAD binding"/>
    <property type="evidence" value="ECO:0007669"/>
    <property type="project" value="InterPro"/>
</dbReference>
<accession>A0A6J5H3K8</accession>
<proteinExistence type="predicted"/>
<dbReference type="Gene3D" id="3.50.50.60">
    <property type="entry name" value="FAD/NAD(P)-binding domain"/>
    <property type="match status" value="1"/>
</dbReference>
<gene>
    <name evidence="3" type="primary">tsdB</name>
    <name evidence="3" type="ORF">LMG28688_07169</name>
</gene>
<dbReference type="InterPro" id="IPR036188">
    <property type="entry name" value="FAD/NAD-bd_sf"/>
</dbReference>
<dbReference type="InterPro" id="IPR002938">
    <property type="entry name" value="FAD-bd"/>
</dbReference>
<name>A0A6J5H3K8_9BURK</name>
<dbReference type="InterPro" id="IPR050631">
    <property type="entry name" value="PheA/TfdB_FAD_monoxygenase"/>
</dbReference>
<reference evidence="3 4" key="1">
    <citation type="submission" date="2020-04" db="EMBL/GenBank/DDBJ databases">
        <authorList>
            <person name="De Canck E."/>
        </authorList>
    </citation>
    <scope>NUCLEOTIDE SEQUENCE [LARGE SCALE GENOMIC DNA]</scope>
    <source>
        <strain evidence="3 4">LMG 28688</strain>
    </source>
</reference>
<dbReference type="Proteomes" id="UP000494119">
    <property type="component" value="Unassembled WGS sequence"/>
</dbReference>
<dbReference type="NCBIfam" id="NF004829">
    <property type="entry name" value="PRK06183.1-3"/>
    <property type="match status" value="1"/>
</dbReference>
<dbReference type="Gene3D" id="3.30.70.2450">
    <property type="match status" value="1"/>
</dbReference>
<protein>
    <submittedName>
        <fullName evidence="3">Putative NADH-specific resorcinol 4-hydroxylase</fullName>
        <ecNumber evidence="3">1.14.13.220</ecNumber>
    </submittedName>
</protein>
<dbReference type="PRINTS" id="PR00420">
    <property type="entry name" value="RNGMNOXGNASE"/>
</dbReference>
<dbReference type="PANTHER" id="PTHR43476">
    <property type="entry name" value="3-(3-HYDROXY-PHENYL)PROPIONATE/3-HYDROXYCINNAMIC ACID HYDROXYLASE"/>
    <property type="match status" value="1"/>
</dbReference>
<organism evidence="3 4">
    <name type="scientific">Paraburkholderia caffeinitolerans</name>
    <dbReference type="NCBI Taxonomy" id="1723730"/>
    <lineage>
        <taxon>Bacteria</taxon>
        <taxon>Pseudomonadati</taxon>
        <taxon>Pseudomonadota</taxon>
        <taxon>Betaproteobacteria</taxon>
        <taxon>Burkholderiales</taxon>
        <taxon>Burkholderiaceae</taxon>
        <taxon>Paraburkholderia</taxon>
    </lineage>
</organism>